<evidence type="ECO:0000313" key="3">
    <source>
        <dbReference type="Proteomes" id="UP000294489"/>
    </source>
</evidence>
<dbReference type="AlphaFoldDB" id="A0A4R8FZE2"/>
<dbReference type="InterPro" id="IPR046879">
    <property type="entry name" value="KANL3/Tex30_Abhydrolase"/>
</dbReference>
<dbReference type="Gene3D" id="3.40.50.1820">
    <property type="entry name" value="alpha/beta hydrolase"/>
    <property type="match status" value="1"/>
</dbReference>
<dbReference type="Proteomes" id="UP000294489">
    <property type="component" value="Unassembled WGS sequence"/>
</dbReference>
<sequence length="240" mass="26845">MPYSEQNGWRQVTVEDMTEALHDDQDFRLFIEQIGPLEKRGEPRAGRLLLAHGAGAGQDSSFMRTLVDCLVENGVQTLTLEFAYMQRMRRENRRRPPPGIERLVDEMIQWCGILSQRNLSGLWLGGKSMGGRVASLVATRQEVTGLILCGYPFHPPGKPEKTRLAHWPQIACPTLVLQGTRDPFGTRDEVEGYALGDNSHVMFIEDGDHDWKPRKASGLTQRELIGQGAADIATFMAASR</sequence>
<proteinExistence type="predicted"/>
<evidence type="ECO:0000259" key="1">
    <source>
        <dbReference type="Pfam" id="PF20408"/>
    </source>
</evidence>
<dbReference type="Pfam" id="PF20408">
    <property type="entry name" value="Abhydrolase_11"/>
    <property type="match status" value="1"/>
</dbReference>
<comment type="caution">
    <text evidence="2">The sequence shown here is derived from an EMBL/GenBank/DDBJ whole genome shotgun (WGS) entry which is preliminary data.</text>
</comment>
<gene>
    <name evidence="2" type="ORF">DFO67_11181</name>
</gene>
<dbReference type="InterPro" id="IPR029058">
    <property type="entry name" value="AB_hydrolase_fold"/>
</dbReference>
<protein>
    <recommendedName>
        <fullName evidence="1">KANL3/Tex30 alpha/beta hydrolase-like domain-containing protein</fullName>
    </recommendedName>
</protein>
<evidence type="ECO:0000313" key="2">
    <source>
        <dbReference type="EMBL" id="TDX28102.1"/>
    </source>
</evidence>
<dbReference type="PANTHER" id="PTHR13136:SF11">
    <property type="entry name" value="TESTIS-EXPRESSED PROTEIN 30"/>
    <property type="match status" value="1"/>
</dbReference>
<accession>A0A4R8FZE2</accession>
<dbReference type="OrthoDB" id="652634at2"/>
<dbReference type="InterPro" id="IPR026555">
    <property type="entry name" value="NSL3/Tex30"/>
</dbReference>
<feature type="domain" description="KANL3/Tex30 alpha/beta hydrolase-like" evidence="1">
    <location>
        <begin position="47"/>
        <end position="236"/>
    </location>
</feature>
<organism evidence="2 3">
    <name type="scientific">Modicisalibacter xianhensis</name>
    <dbReference type="NCBI Taxonomy" id="442341"/>
    <lineage>
        <taxon>Bacteria</taxon>
        <taxon>Pseudomonadati</taxon>
        <taxon>Pseudomonadota</taxon>
        <taxon>Gammaproteobacteria</taxon>
        <taxon>Oceanospirillales</taxon>
        <taxon>Halomonadaceae</taxon>
        <taxon>Modicisalibacter</taxon>
    </lineage>
</organism>
<dbReference type="PANTHER" id="PTHR13136">
    <property type="entry name" value="TESTIS DEVELOPMENT PROTEIN PRTD"/>
    <property type="match status" value="1"/>
</dbReference>
<dbReference type="RefSeq" id="WP_134018534.1">
    <property type="nucleotide sequence ID" value="NZ_SOEC01000011.1"/>
</dbReference>
<dbReference type="SUPFAM" id="SSF53474">
    <property type="entry name" value="alpha/beta-Hydrolases"/>
    <property type="match status" value="1"/>
</dbReference>
<reference evidence="2 3" key="1">
    <citation type="submission" date="2019-03" db="EMBL/GenBank/DDBJ databases">
        <title>Freshwater and sediment microbial communities from various areas in North America, analyzing microbe dynamics in response to fracking.</title>
        <authorList>
            <person name="Lamendella R."/>
        </authorList>
    </citation>
    <scope>NUCLEOTIDE SEQUENCE [LARGE SCALE GENOMIC DNA]</scope>
    <source>
        <strain evidence="2 3">6_TX</strain>
    </source>
</reference>
<dbReference type="EMBL" id="SOEC01000011">
    <property type="protein sequence ID" value="TDX28102.1"/>
    <property type="molecule type" value="Genomic_DNA"/>
</dbReference>
<name>A0A4R8FZE2_9GAMM</name>